<organism evidence="1 2">
    <name type="scientific">Aspergillus mulundensis</name>
    <dbReference type="NCBI Taxonomy" id="1810919"/>
    <lineage>
        <taxon>Eukaryota</taxon>
        <taxon>Fungi</taxon>
        <taxon>Dikarya</taxon>
        <taxon>Ascomycota</taxon>
        <taxon>Pezizomycotina</taxon>
        <taxon>Eurotiomycetes</taxon>
        <taxon>Eurotiomycetidae</taxon>
        <taxon>Eurotiales</taxon>
        <taxon>Aspergillaceae</taxon>
        <taxon>Aspergillus</taxon>
        <taxon>Aspergillus subgen. Nidulantes</taxon>
    </lineage>
</organism>
<dbReference type="GeneID" id="38111487"/>
<dbReference type="RefSeq" id="XP_026608978.1">
    <property type="nucleotide sequence ID" value="XM_026743133.1"/>
</dbReference>
<comment type="caution">
    <text evidence="1">The sequence shown here is derived from an EMBL/GenBank/DDBJ whole genome shotgun (WGS) entry which is preliminary data.</text>
</comment>
<evidence type="ECO:0000313" key="2">
    <source>
        <dbReference type="Proteomes" id="UP000256690"/>
    </source>
</evidence>
<dbReference type="Proteomes" id="UP000256690">
    <property type="component" value="Unassembled WGS sequence"/>
</dbReference>
<name>A0A3D8T5F9_9EURO</name>
<dbReference type="OrthoDB" id="4494065at2759"/>
<protein>
    <submittedName>
        <fullName evidence="1">Uncharacterized protein</fullName>
    </submittedName>
</protein>
<dbReference type="EMBL" id="PVWQ01000001">
    <property type="protein sequence ID" value="RDW93795.1"/>
    <property type="molecule type" value="Genomic_DNA"/>
</dbReference>
<accession>A0A3D8T5F9</accession>
<reference evidence="1 2" key="1">
    <citation type="journal article" date="2018" name="IMA Fungus">
        <title>IMA Genome-F 9: Draft genome sequence of Annulohypoxylon stygium, Aspergillus mulundensis, Berkeleyomyces basicola (syn. Thielaviopsis basicola), Ceratocystis smalleyi, two Cercospora beticola strains, Coleophoma cylindrospora, Fusarium fracticaudum, Phialophora cf. hyalina, and Morchella septimelata.</title>
        <authorList>
            <person name="Wingfield B.D."/>
            <person name="Bills G.F."/>
            <person name="Dong Y."/>
            <person name="Huang W."/>
            <person name="Nel W.J."/>
            <person name="Swalarsk-Parry B.S."/>
            <person name="Vaghefi N."/>
            <person name="Wilken P.M."/>
            <person name="An Z."/>
            <person name="de Beer Z.W."/>
            <person name="De Vos L."/>
            <person name="Chen L."/>
            <person name="Duong T.A."/>
            <person name="Gao Y."/>
            <person name="Hammerbacher A."/>
            <person name="Kikkert J.R."/>
            <person name="Li Y."/>
            <person name="Li H."/>
            <person name="Li K."/>
            <person name="Li Q."/>
            <person name="Liu X."/>
            <person name="Ma X."/>
            <person name="Naidoo K."/>
            <person name="Pethybridge S.J."/>
            <person name="Sun J."/>
            <person name="Steenkamp E.T."/>
            <person name="van der Nest M.A."/>
            <person name="van Wyk S."/>
            <person name="Wingfield M.J."/>
            <person name="Xiong C."/>
            <person name="Yue Q."/>
            <person name="Zhang X."/>
        </authorList>
    </citation>
    <scope>NUCLEOTIDE SEQUENCE [LARGE SCALE GENOMIC DNA]</scope>
    <source>
        <strain evidence="1 2">DSM 5745</strain>
    </source>
</reference>
<proteinExistence type="predicted"/>
<sequence>MSKQQCSGHVTFDLNYSDAYTEWPENLPGFICKTPPVGPESAPRFAQCCSGTVYNITEPTTPDHPAYPVTCAMLCQVDPNLDVIKGDTPYDWDDHFMCLTDGGQDVTGGDVTCDAITVEGKPMPTSYASTPSGSWATDWTTYWTSYTYDEGEDFTLTHWVAVTDIPGYWDSTTASEETTASTMRPSETTLVSASTSALALASTAILTESSSRVEESEAATSLLPSSSDTGDVVVAPTGASSGGRLRMERLVAALLAASVLGAGLGAV</sequence>
<keyword evidence="2" id="KW-1185">Reference proteome</keyword>
<gene>
    <name evidence="1" type="ORF">DSM5745_01117</name>
</gene>
<dbReference type="AlphaFoldDB" id="A0A3D8T5F9"/>
<evidence type="ECO:0000313" key="1">
    <source>
        <dbReference type="EMBL" id="RDW93795.1"/>
    </source>
</evidence>